<dbReference type="InterPro" id="IPR006914">
    <property type="entry name" value="VENN_dom"/>
</dbReference>
<reference evidence="6 7" key="1">
    <citation type="submission" date="2017-11" db="EMBL/GenBank/DDBJ databases">
        <title>Xanthomonas prunicola sp. nov., a novel pathogen that affects nectarine (Prunus persica var. nectarine) trees.</title>
        <authorList>
            <person name="Lopez M."/>
            <person name="Lopez-Soriano P."/>
            <person name="Garita-Cambronero J."/>
            <person name="Beltran C."/>
            <person name="Taghouti G."/>
            <person name="Portier P."/>
            <person name="Cubero J."/>
            <person name="Fischer-Le Saux M."/>
            <person name="Marco-Noales E."/>
        </authorList>
    </citation>
    <scope>NUCLEOTIDE SEQUENCE [LARGE SCALE GENOMIC DNA]</scope>
    <source>
        <strain evidence="6 7">CFBP8354</strain>
    </source>
</reference>
<evidence type="ECO:0000313" key="7">
    <source>
        <dbReference type="Proteomes" id="UP000233748"/>
    </source>
</evidence>
<evidence type="ECO:0000313" key="6">
    <source>
        <dbReference type="EMBL" id="PKV14839.1"/>
    </source>
</evidence>
<dbReference type="Proteomes" id="UP000233748">
    <property type="component" value="Unassembled WGS sequence"/>
</dbReference>
<evidence type="ECO:0000256" key="3">
    <source>
        <dbReference type="ARBA" id="ARBA00022913"/>
    </source>
</evidence>
<feature type="domain" description="VENN motif-containing" evidence="5">
    <location>
        <begin position="108"/>
        <end position="156"/>
    </location>
</feature>
<keyword evidence="7" id="KW-1185">Reference proteome</keyword>
<proteinExistence type="predicted"/>
<dbReference type="Gene3D" id="3.90.70.10">
    <property type="entry name" value="Cysteine proteinases"/>
    <property type="match status" value="1"/>
</dbReference>
<keyword evidence="4" id="KW-0843">Virulence</keyword>
<keyword evidence="3" id="KW-1266">Target cell cytoplasm</keyword>
<keyword evidence="2" id="KW-0800">Toxin</keyword>
<evidence type="ECO:0000256" key="1">
    <source>
        <dbReference type="ARBA" id="ARBA00004219"/>
    </source>
</evidence>
<name>A0ABX4RG58_9XANT</name>
<protein>
    <recommendedName>
        <fullName evidence="5">VENN motif-containing domain-containing protein</fullName>
    </recommendedName>
</protein>
<dbReference type="Pfam" id="PF04829">
    <property type="entry name" value="PT-VENN"/>
    <property type="match status" value="1"/>
</dbReference>
<comment type="subcellular location">
    <subcellularLocation>
        <location evidence="1">Target cell</location>
        <location evidence="1">Target cell cytoplasm</location>
    </subcellularLocation>
</comment>
<sequence>MQAVTTVVVGGVSGQGAGQVATNALAPYAAQLIGRTFDQNHGSDPNAALQVLSHAVLGAVLAQVNGTSMAGGALAGAGGELAVKYLTQTLYADDPRAIDPVTGKFNPNLLPEQDKQMLVALSQAVGAIAGGLAGGSLLDASIGAQIAGNAVTNNAMLSVDEVARIKEMANGDPEKEKRLLAAACSKKKCANGLNSNDPYYAIWSALQTEGDKPEYQNEKDWLSWQSQTVKYPSGSMADALSGVRQGANVPLFNYTPFDALADWSSRNDVGTRTLGGLQMFGGAAEVAGAFVAAPICTTGFGCFAVGYVGFSGADNAISGSKTLFGGVSTPTLGGRALQMLGLSEGTAELVYGLTQLGAGLKAGSVGAKLTGDYSPGKILGTEGAPPSGNFYPGGSVDGGGSAFIPPASIPYQPKGAIILQGNAPACGPACAAMTITDETGQSVNLESAIGRFENGIRRDGVNAKEISKVLNDSGIKNNVYTNMFSGQLDQALANGKNVIVNIPVAPGKGHFVIIDGIQDVDGVKYYMTRDPFTGPRGVRKDLIERVMRLGANSIVTGE</sequence>
<evidence type="ECO:0000259" key="5">
    <source>
        <dbReference type="Pfam" id="PF04829"/>
    </source>
</evidence>
<evidence type="ECO:0000256" key="4">
    <source>
        <dbReference type="ARBA" id="ARBA00023026"/>
    </source>
</evidence>
<evidence type="ECO:0000256" key="2">
    <source>
        <dbReference type="ARBA" id="ARBA00022656"/>
    </source>
</evidence>
<organism evidence="6 7">
    <name type="scientific">Xanthomonas prunicola</name>
    <dbReference type="NCBI Taxonomy" id="2053930"/>
    <lineage>
        <taxon>Bacteria</taxon>
        <taxon>Pseudomonadati</taxon>
        <taxon>Pseudomonadota</taxon>
        <taxon>Gammaproteobacteria</taxon>
        <taxon>Lysobacterales</taxon>
        <taxon>Lysobacteraceae</taxon>
        <taxon>Xanthomonas</taxon>
    </lineage>
</organism>
<gene>
    <name evidence="6" type="ORF">XpruCFBP8354_22840</name>
</gene>
<comment type="caution">
    <text evidence="6">The sequence shown here is derived from an EMBL/GenBank/DDBJ whole genome shotgun (WGS) entry which is preliminary data.</text>
</comment>
<accession>A0ABX4RG58</accession>
<dbReference type="EMBL" id="PHKW01000033">
    <property type="protein sequence ID" value="PKV14839.1"/>
    <property type="molecule type" value="Genomic_DNA"/>
</dbReference>